<evidence type="ECO:0000256" key="1">
    <source>
        <dbReference type="SAM" id="Phobius"/>
    </source>
</evidence>
<evidence type="ECO:0000313" key="3">
    <source>
        <dbReference type="Proteomes" id="UP000199481"/>
    </source>
</evidence>
<accession>A0A1H0ZS63</accession>
<dbReference type="AlphaFoldDB" id="A0A1H0ZS63"/>
<keyword evidence="3" id="KW-1185">Reference proteome</keyword>
<sequence>MGDTIMKKLTKRNCYQFLSIIIFSGAILAVFTQNISFGYALIILGYYFLRKSDLVD</sequence>
<dbReference type="RefSeq" id="WP_176944101.1">
    <property type="nucleotide sequence ID" value="NZ_CP084916.1"/>
</dbReference>
<dbReference type="Proteomes" id="UP000199481">
    <property type="component" value="Unassembled WGS sequence"/>
</dbReference>
<keyword evidence="1" id="KW-0472">Membrane</keyword>
<keyword evidence="1" id="KW-1133">Transmembrane helix</keyword>
<keyword evidence="1" id="KW-0812">Transmembrane</keyword>
<evidence type="ECO:0000313" key="2">
    <source>
        <dbReference type="EMBL" id="SDQ30243.1"/>
    </source>
</evidence>
<gene>
    <name evidence="2" type="ORF">SAMN04487752_1686</name>
</gene>
<name>A0A1H0ZS63_9LACT</name>
<proteinExistence type="predicted"/>
<organism evidence="2 3">
    <name type="scientific">Carnobacterium viridans</name>
    <dbReference type="NCBI Taxonomy" id="174587"/>
    <lineage>
        <taxon>Bacteria</taxon>
        <taxon>Bacillati</taxon>
        <taxon>Bacillota</taxon>
        <taxon>Bacilli</taxon>
        <taxon>Lactobacillales</taxon>
        <taxon>Carnobacteriaceae</taxon>
        <taxon>Carnobacterium</taxon>
    </lineage>
</organism>
<dbReference type="EMBL" id="FNJW01000008">
    <property type="protein sequence ID" value="SDQ30243.1"/>
    <property type="molecule type" value="Genomic_DNA"/>
</dbReference>
<feature type="transmembrane region" description="Helical" evidence="1">
    <location>
        <begin position="20"/>
        <end position="49"/>
    </location>
</feature>
<protein>
    <submittedName>
        <fullName evidence="2">Uncharacterized protein</fullName>
    </submittedName>
</protein>
<reference evidence="3" key="1">
    <citation type="submission" date="2016-10" db="EMBL/GenBank/DDBJ databases">
        <authorList>
            <person name="Varghese N."/>
            <person name="Submissions S."/>
        </authorList>
    </citation>
    <scope>NUCLEOTIDE SEQUENCE [LARGE SCALE GENOMIC DNA]</scope>
    <source>
        <strain evidence="3">MPL-11</strain>
    </source>
</reference>